<dbReference type="NCBIfam" id="TIGR00254">
    <property type="entry name" value="GGDEF"/>
    <property type="match status" value="1"/>
</dbReference>
<dbReference type="CDD" id="cd01007">
    <property type="entry name" value="PBP2_BvgS_HisK_like"/>
    <property type="match status" value="1"/>
</dbReference>
<name>A0ABQ4PRB2_9GAMM</name>
<accession>A0ABQ4PRB2</accession>
<feature type="domain" description="GGDEF" evidence="3">
    <location>
        <begin position="805"/>
        <end position="938"/>
    </location>
</feature>
<dbReference type="InterPro" id="IPR000160">
    <property type="entry name" value="GGDEF_dom"/>
</dbReference>
<organism evidence="4 5">
    <name type="scientific">Shewanella sairae</name>
    <dbReference type="NCBI Taxonomy" id="190310"/>
    <lineage>
        <taxon>Bacteria</taxon>
        <taxon>Pseudomonadati</taxon>
        <taxon>Pseudomonadota</taxon>
        <taxon>Gammaproteobacteria</taxon>
        <taxon>Alteromonadales</taxon>
        <taxon>Shewanellaceae</taxon>
        <taxon>Shewanella</taxon>
    </lineage>
</organism>
<evidence type="ECO:0000259" key="3">
    <source>
        <dbReference type="PROSITE" id="PS50887"/>
    </source>
</evidence>
<dbReference type="CDD" id="cd01949">
    <property type="entry name" value="GGDEF"/>
    <property type="match status" value="1"/>
</dbReference>
<dbReference type="EMBL" id="BPEY01000124">
    <property type="protein sequence ID" value="GIU51628.1"/>
    <property type="molecule type" value="Genomic_DNA"/>
</dbReference>
<evidence type="ECO:0000256" key="2">
    <source>
        <dbReference type="SAM" id="SignalP"/>
    </source>
</evidence>
<dbReference type="RefSeq" id="WP_246616274.1">
    <property type="nucleotide sequence ID" value="NZ_BPEY01000124.1"/>
</dbReference>
<sequence length="939" mass="105095">MKTIVCLLFAFVTTFFAISAETKEWQQNTPLVIAMSNDTYPFQFVDENNQPSGLLVDIWLEWAKQTNTQVVFKPSDWVQSLANLENGIADVHIGMAKNSTRELNYDFMPELFSFHSFLYVNYQLPQLDNLSDVLPYKVGVVKGAAQINILKAQEPKLAFSYFDNRTDLMQAVINEEVLVFVGLEGFLRESQINHKVSIQYPKENRKSIAQFAFSPAVAKGNQNLAQQVTQGFAAITTDIMQGHIHQWLGEQRYQNEIVISMQSGVGPYADLGADDLPHGLLVDIWKLWSEKTGLPVRFLPANMQQSLDNVQRGVADVHLGYPESATMKSGLNRTHPIYQVKSRLFSYKARLHSLTELKGSVVGVAPTSPYLNELADALPDSQLRYYPSVDAMIDAAIKGDISAFVAAGAWTQHYLLLNQSWDLFFQFPDLEFNTDLYVLNRNRDVGFAERVASGFKKLSLAELTKIEQKWMLNPNDRIYGLKTGNLILSSEQKSVIEALGPIKVGYLRDWRPMEFVEEGKYAGINSDVIKIIANALGLTIQTIVFDDWQSLLDGLVSGKVDMVGSVAKTPEREYQLGFSDAYWPAPWGLVTPHSYLNVFDLEELSGQRVAVVEGYHIVGQLLKEFPQLKLVLVSDSQAGLKAVDQGNADVFIDKVVNLSSGLRGGKYSSLKMSILVDFAEQRSHIGVHSSKKALLPFINMVLAGIDNVTQRQIHQKWVSQTIEIGRNEYEKQLKFGLMIFAILVLGVITALLANRHLRCEIARRIEAESKMAHFAKHDCLTQLPNRSLIDDRLEQAILSHTRDTGQFAVVFVDLDGFKSINDEYGHHAGDLLLTHVSEQLRKSVRQSDTVGRIGGDEFVIILNNIRQYQSVVDVAENILNNLTQPFIIQGHTVTTSASIGIAFFPQDGDTVDTLLRSADKQMYRAKNAGGGTYRCVPLC</sequence>
<keyword evidence="1" id="KW-0472">Membrane</keyword>
<dbReference type="Pfam" id="PF00990">
    <property type="entry name" value="GGDEF"/>
    <property type="match status" value="1"/>
</dbReference>
<dbReference type="Gene3D" id="3.40.190.10">
    <property type="entry name" value="Periplasmic binding protein-like II"/>
    <property type="match status" value="6"/>
</dbReference>
<evidence type="ECO:0000256" key="1">
    <source>
        <dbReference type="SAM" id="Phobius"/>
    </source>
</evidence>
<dbReference type="PROSITE" id="PS50887">
    <property type="entry name" value="GGDEF"/>
    <property type="match status" value="1"/>
</dbReference>
<keyword evidence="1" id="KW-1133">Transmembrane helix</keyword>
<keyword evidence="2" id="KW-0732">Signal</keyword>
<keyword evidence="4" id="KW-0808">Transferase</keyword>
<dbReference type="Gene3D" id="3.30.70.270">
    <property type="match status" value="1"/>
</dbReference>
<keyword evidence="4" id="KW-0418">Kinase</keyword>
<dbReference type="PANTHER" id="PTHR46663">
    <property type="entry name" value="DIGUANYLATE CYCLASE DGCT-RELATED"/>
    <property type="match status" value="1"/>
</dbReference>
<dbReference type="Proteomes" id="UP000887104">
    <property type="component" value="Unassembled WGS sequence"/>
</dbReference>
<dbReference type="InterPro" id="IPR043128">
    <property type="entry name" value="Rev_trsase/Diguanyl_cyclase"/>
</dbReference>
<feature type="transmembrane region" description="Helical" evidence="1">
    <location>
        <begin position="735"/>
        <end position="754"/>
    </location>
</feature>
<gene>
    <name evidence="4" type="ORF">TUM4438_41930</name>
</gene>
<dbReference type="SUPFAM" id="SSF53850">
    <property type="entry name" value="Periplasmic binding protein-like II"/>
    <property type="match status" value="3"/>
</dbReference>
<dbReference type="Pfam" id="PF00497">
    <property type="entry name" value="SBP_bac_3"/>
    <property type="match status" value="2"/>
</dbReference>
<dbReference type="CDD" id="cd13706">
    <property type="entry name" value="PBP2_HisK_like_1"/>
    <property type="match status" value="2"/>
</dbReference>
<keyword evidence="1" id="KW-0812">Transmembrane</keyword>
<comment type="caution">
    <text evidence="4">The sequence shown here is derived from an EMBL/GenBank/DDBJ whole genome shotgun (WGS) entry which is preliminary data.</text>
</comment>
<dbReference type="SMART" id="SM00267">
    <property type="entry name" value="GGDEF"/>
    <property type="match status" value="1"/>
</dbReference>
<proteinExistence type="predicted"/>
<dbReference type="PANTHER" id="PTHR46663:SF2">
    <property type="entry name" value="GGDEF DOMAIN-CONTAINING PROTEIN"/>
    <property type="match status" value="1"/>
</dbReference>
<dbReference type="SMART" id="SM00062">
    <property type="entry name" value="PBPb"/>
    <property type="match status" value="3"/>
</dbReference>
<evidence type="ECO:0000313" key="5">
    <source>
        <dbReference type="Proteomes" id="UP000887104"/>
    </source>
</evidence>
<dbReference type="InterPro" id="IPR052163">
    <property type="entry name" value="DGC-Regulatory_Protein"/>
</dbReference>
<dbReference type="GO" id="GO:0016301">
    <property type="term" value="F:kinase activity"/>
    <property type="evidence" value="ECO:0007669"/>
    <property type="project" value="UniProtKB-KW"/>
</dbReference>
<keyword evidence="5" id="KW-1185">Reference proteome</keyword>
<feature type="signal peptide" evidence="2">
    <location>
        <begin position="1"/>
        <end position="19"/>
    </location>
</feature>
<feature type="chain" id="PRO_5046182244" evidence="2">
    <location>
        <begin position="20"/>
        <end position="939"/>
    </location>
</feature>
<protein>
    <submittedName>
        <fullName evidence="4">Deoxyguanosine kinase</fullName>
    </submittedName>
</protein>
<reference evidence="4" key="1">
    <citation type="submission" date="2021-05" db="EMBL/GenBank/DDBJ databases">
        <title>Molecular characterization for Shewanella algae harboring chromosomal blaOXA-55-like strains isolated from clinical and environment sample.</title>
        <authorList>
            <person name="Ohama Y."/>
            <person name="Aoki K."/>
            <person name="Harada S."/>
            <person name="Moriya K."/>
            <person name="Ishii Y."/>
            <person name="Tateda K."/>
        </authorList>
    </citation>
    <scope>NUCLEOTIDE SEQUENCE</scope>
    <source>
        <strain evidence="4">JCM 11563</strain>
    </source>
</reference>
<dbReference type="InterPro" id="IPR001638">
    <property type="entry name" value="Solute-binding_3/MltF_N"/>
</dbReference>
<dbReference type="InterPro" id="IPR029787">
    <property type="entry name" value="Nucleotide_cyclase"/>
</dbReference>
<evidence type="ECO:0000313" key="4">
    <source>
        <dbReference type="EMBL" id="GIU51628.1"/>
    </source>
</evidence>
<dbReference type="SUPFAM" id="SSF55073">
    <property type="entry name" value="Nucleotide cyclase"/>
    <property type="match status" value="1"/>
</dbReference>